<protein>
    <submittedName>
        <fullName evidence="1">Uncharacterized protein</fullName>
    </submittedName>
</protein>
<dbReference type="EMBL" id="JACHGI010000002">
    <property type="protein sequence ID" value="MBB6465591.1"/>
    <property type="molecule type" value="Genomic_DNA"/>
</dbReference>
<dbReference type="AlphaFoldDB" id="A0A8E2BAJ8"/>
<sequence length="59" mass="6557">MTKLRGMAESPELTAEQLNTRLAREVSAVANTMRLIHGGRWSTDVNHDACFVAVSRDWG</sequence>
<evidence type="ECO:0000313" key="1">
    <source>
        <dbReference type="EMBL" id="MBB6465591.1"/>
    </source>
</evidence>
<organism evidence="1 2">
    <name type="scientific">Aminobacter carboxidus</name>
    <dbReference type="NCBI Taxonomy" id="376165"/>
    <lineage>
        <taxon>Bacteria</taxon>
        <taxon>Pseudomonadati</taxon>
        <taxon>Pseudomonadota</taxon>
        <taxon>Alphaproteobacteria</taxon>
        <taxon>Hyphomicrobiales</taxon>
        <taxon>Phyllobacteriaceae</taxon>
        <taxon>Aminobacter</taxon>
    </lineage>
</organism>
<evidence type="ECO:0000313" key="2">
    <source>
        <dbReference type="Proteomes" id="UP000532373"/>
    </source>
</evidence>
<name>A0A8E2BAJ8_9HYPH</name>
<comment type="caution">
    <text evidence="1">The sequence shown here is derived from an EMBL/GenBank/DDBJ whole genome shotgun (WGS) entry which is preliminary data.</text>
</comment>
<proteinExistence type="predicted"/>
<dbReference type="RefSeq" id="WP_184768099.1">
    <property type="nucleotide sequence ID" value="NZ_JACHGI010000002.1"/>
</dbReference>
<accession>A0A8E2BAJ8</accession>
<gene>
    <name evidence="1" type="ORF">HNQ96_001449</name>
</gene>
<dbReference type="Proteomes" id="UP000532373">
    <property type="component" value="Unassembled WGS sequence"/>
</dbReference>
<reference evidence="1 2" key="1">
    <citation type="submission" date="2020-08" db="EMBL/GenBank/DDBJ databases">
        <title>Genomic Encyclopedia of Type Strains, Phase IV (KMG-IV): sequencing the most valuable type-strain genomes for metagenomic binning, comparative biology and taxonomic classification.</title>
        <authorList>
            <person name="Goeker M."/>
        </authorList>
    </citation>
    <scope>NUCLEOTIDE SEQUENCE [LARGE SCALE GENOMIC DNA]</scope>
    <source>
        <strain evidence="1 2">DSM 17454</strain>
    </source>
</reference>